<dbReference type="SUPFAM" id="SSF82861">
    <property type="entry name" value="Mechanosensitive channel protein MscS (YggB), transmembrane region"/>
    <property type="match status" value="1"/>
</dbReference>
<dbReference type="GO" id="GO:0008381">
    <property type="term" value="F:mechanosensitive monoatomic ion channel activity"/>
    <property type="evidence" value="ECO:0007669"/>
    <property type="project" value="InterPro"/>
</dbReference>
<dbReference type="AlphaFoldDB" id="A0A223AQ37"/>
<feature type="domain" description="Mechanosensitive ion channel MscS C-terminal" evidence="5">
    <location>
        <begin position="168"/>
        <end position="248"/>
    </location>
</feature>
<evidence type="ECO:0000313" key="7">
    <source>
        <dbReference type="Proteomes" id="UP000214689"/>
    </source>
</evidence>
<dbReference type="InterPro" id="IPR023408">
    <property type="entry name" value="MscS_beta-dom_sf"/>
</dbReference>
<evidence type="ECO:0000256" key="1">
    <source>
        <dbReference type="ARBA" id="ARBA00004141"/>
    </source>
</evidence>
<evidence type="ECO:0000313" key="6">
    <source>
        <dbReference type="EMBL" id="ASS37069.1"/>
    </source>
</evidence>
<dbReference type="Gene3D" id="1.10.287.1260">
    <property type="match status" value="1"/>
</dbReference>
<dbReference type="Pfam" id="PF00924">
    <property type="entry name" value="MS_channel_2nd"/>
    <property type="match status" value="1"/>
</dbReference>
<keyword evidence="3" id="KW-0472">Membrane</keyword>
<dbReference type="PANTHER" id="PTHR30221:SF1">
    <property type="entry name" value="SMALL-CONDUCTANCE MECHANOSENSITIVE CHANNEL"/>
    <property type="match status" value="1"/>
</dbReference>
<dbReference type="Gene3D" id="3.30.70.100">
    <property type="match status" value="1"/>
</dbReference>
<proteinExistence type="inferred from homology"/>
<accession>A0A223AQ37</accession>
<dbReference type="InterPro" id="IPR049278">
    <property type="entry name" value="MS_channel_C"/>
</dbReference>
<keyword evidence="7" id="KW-1185">Reference proteome</keyword>
<evidence type="ECO:0000256" key="2">
    <source>
        <dbReference type="ARBA" id="ARBA00008017"/>
    </source>
</evidence>
<keyword evidence="3" id="KW-1133">Transmembrane helix</keyword>
<dbReference type="RefSeq" id="WP_094233284.1">
    <property type="nucleotide sequence ID" value="NZ_CP016199.1"/>
</dbReference>
<feature type="transmembrane region" description="Helical" evidence="3">
    <location>
        <begin position="54"/>
        <end position="71"/>
    </location>
</feature>
<dbReference type="InterPro" id="IPR006685">
    <property type="entry name" value="MscS_channel_2nd"/>
</dbReference>
<evidence type="ECO:0000256" key="3">
    <source>
        <dbReference type="SAM" id="Phobius"/>
    </source>
</evidence>
<feature type="transmembrane region" description="Helical" evidence="3">
    <location>
        <begin position="12"/>
        <end position="33"/>
    </location>
</feature>
<organism evidence="6 7">
    <name type="scientific">Mogibacterium pumilum</name>
    <dbReference type="NCBI Taxonomy" id="86332"/>
    <lineage>
        <taxon>Bacteria</taxon>
        <taxon>Bacillati</taxon>
        <taxon>Bacillota</taxon>
        <taxon>Clostridia</taxon>
        <taxon>Peptostreptococcales</taxon>
        <taxon>Anaerovoracaceae</taxon>
        <taxon>Mogibacterium</taxon>
    </lineage>
</organism>
<dbReference type="InterPro" id="IPR011014">
    <property type="entry name" value="MscS_channel_TM-2"/>
</dbReference>
<dbReference type="Pfam" id="PF21082">
    <property type="entry name" value="MS_channel_3rd"/>
    <property type="match status" value="1"/>
</dbReference>
<dbReference type="OrthoDB" id="9809206at2"/>
<gene>
    <name evidence="6" type="ORF">AXF17_00300</name>
</gene>
<comment type="similarity">
    <text evidence="2">Belongs to the MscS (TC 1.A.23) family.</text>
</comment>
<dbReference type="InterPro" id="IPR011066">
    <property type="entry name" value="MscS_channel_C_sf"/>
</dbReference>
<dbReference type="Gene3D" id="2.30.30.60">
    <property type="match status" value="1"/>
</dbReference>
<evidence type="ECO:0000259" key="5">
    <source>
        <dbReference type="Pfam" id="PF21082"/>
    </source>
</evidence>
<protein>
    <recommendedName>
        <fullName evidence="8">Mechanosensitive ion channel protein MscS</fullName>
    </recommendedName>
</protein>
<reference evidence="7" key="1">
    <citation type="submission" date="2016-05" db="EMBL/GenBank/DDBJ databases">
        <authorList>
            <person name="Holder M.E."/>
            <person name="Ajami N.J."/>
            <person name="Petrosino J.F."/>
        </authorList>
    </citation>
    <scope>NUCLEOTIDE SEQUENCE [LARGE SCALE GENOMIC DNA]</scope>
    <source>
        <strain evidence="7">ATCC 700696</strain>
    </source>
</reference>
<evidence type="ECO:0000259" key="4">
    <source>
        <dbReference type="Pfam" id="PF00924"/>
    </source>
</evidence>
<dbReference type="GO" id="GO:0016020">
    <property type="term" value="C:membrane"/>
    <property type="evidence" value="ECO:0007669"/>
    <property type="project" value="UniProtKB-SubCell"/>
</dbReference>
<sequence>MDIFIKMVTSAQFISSAVIIAVAIIMTFVIEHAHKLYVKKTNNTVQMNAIVKSTFRMIKTVTWIISILAVLEFNNIRVTSIIAGVGVAGAIFGMAMQDVFKDVLMGMHIINDKAFKVGDVIKIDDDEGIVTMFTLQTTQYTSINTGDHVTVCNRNISKVGVSTGIYDIDIGLRYDEDPDHVKEIFTTCAKRIKAIKGIKNAEYLAIQNFEASSVTYRIRYWCKPKDKWVMRRAAMGVLQKCIIESDIALPYSQLDVHVIDSHGN</sequence>
<name>A0A223AQ37_9FIRM</name>
<feature type="domain" description="Mechanosensitive ion channel MscS" evidence="4">
    <location>
        <begin position="98"/>
        <end position="158"/>
    </location>
</feature>
<dbReference type="Proteomes" id="UP000214689">
    <property type="component" value="Chromosome"/>
</dbReference>
<comment type="subcellular location">
    <subcellularLocation>
        <location evidence="1">Membrane</location>
        <topology evidence="1">Multi-pass membrane protein</topology>
    </subcellularLocation>
</comment>
<dbReference type="PANTHER" id="PTHR30221">
    <property type="entry name" value="SMALL-CONDUCTANCE MECHANOSENSITIVE CHANNEL"/>
    <property type="match status" value="1"/>
</dbReference>
<keyword evidence="3" id="KW-0812">Transmembrane</keyword>
<evidence type="ECO:0008006" key="8">
    <source>
        <dbReference type="Google" id="ProtNLM"/>
    </source>
</evidence>
<dbReference type="EMBL" id="CP016199">
    <property type="protein sequence ID" value="ASS37069.1"/>
    <property type="molecule type" value="Genomic_DNA"/>
</dbReference>
<feature type="transmembrane region" description="Helical" evidence="3">
    <location>
        <begin position="77"/>
        <end position="96"/>
    </location>
</feature>
<dbReference type="InterPro" id="IPR045275">
    <property type="entry name" value="MscS_archaea/bacteria_type"/>
</dbReference>
<dbReference type="SUPFAM" id="SSF82689">
    <property type="entry name" value="Mechanosensitive channel protein MscS (YggB), C-terminal domain"/>
    <property type="match status" value="1"/>
</dbReference>